<keyword evidence="1" id="KW-0812">Transmembrane</keyword>
<feature type="transmembrane region" description="Helical" evidence="1">
    <location>
        <begin position="112"/>
        <end position="133"/>
    </location>
</feature>
<feature type="transmembrane region" description="Helical" evidence="1">
    <location>
        <begin position="368"/>
        <end position="385"/>
    </location>
</feature>
<dbReference type="SUPFAM" id="SSF103473">
    <property type="entry name" value="MFS general substrate transporter"/>
    <property type="match status" value="1"/>
</dbReference>
<keyword evidence="3" id="KW-1185">Reference proteome</keyword>
<dbReference type="GO" id="GO:0005886">
    <property type="term" value="C:plasma membrane"/>
    <property type="evidence" value="ECO:0007669"/>
    <property type="project" value="TreeGrafter"/>
</dbReference>
<feature type="transmembrane region" description="Helical" evidence="1">
    <location>
        <begin position="87"/>
        <end position="106"/>
    </location>
</feature>
<dbReference type="EMBL" id="CP032702">
    <property type="protein sequence ID" value="QDY42225.1"/>
    <property type="molecule type" value="Genomic_DNA"/>
</dbReference>
<dbReference type="Pfam" id="PF06779">
    <property type="entry name" value="MFS_4"/>
    <property type="match status" value="1"/>
</dbReference>
<reference evidence="2 3" key="1">
    <citation type="submission" date="2018-10" db="EMBL/GenBank/DDBJ databases">
        <title>Genome Sequencing of Pantoea dispersa DSM 32899.</title>
        <authorList>
            <person name="Nawrath M."/>
            <person name="Ottenheim C."/>
            <person name="Wilm A."/>
            <person name="Zimmermann W."/>
            <person name="Wu J.C."/>
        </authorList>
    </citation>
    <scope>NUCLEOTIDE SEQUENCE [LARGE SCALE GENOMIC DNA]</scope>
    <source>
        <strain evidence="2 3">DSM 32899</strain>
    </source>
</reference>
<dbReference type="Gene3D" id="1.20.1250.20">
    <property type="entry name" value="MFS general substrate transporter like domains"/>
    <property type="match status" value="2"/>
</dbReference>
<dbReference type="InterPro" id="IPR010645">
    <property type="entry name" value="MFS_4"/>
</dbReference>
<evidence type="ECO:0000313" key="2">
    <source>
        <dbReference type="EMBL" id="QDY42225.1"/>
    </source>
</evidence>
<dbReference type="InterPro" id="IPR036259">
    <property type="entry name" value="MFS_trans_sf"/>
</dbReference>
<gene>
    <name evidence="2" type="ORF">D8B20_10105</name>
</gene>
<feature type="transmembrane region" description="Helical" evidence="1">
    <location>
        <begin position="145"/>
        <end position="172"/>
    </location>
</feature>
<dbReference type="PANTHER" id="PTHR23537">
    <property type="match status" value="1"/>
</dbReference>
<keyword evidence="1" id="KW-0472">Membrane</keyword>
<organism evidence="2 3">
    <name type="scientific">Candidatus Pantoea soli</name>
    <dbReference type="NCBI Taxonomy" id="3098669"/>
    <lineage>
        <taxon>Bacteria</taxon>
        <taxon>Pseudomonadati</taxon>
        <taxon>Pseudomonadota</taxon>
        <taxon>Gammaproteobacteria</taxon>
        <taxon>Enterobacterales</taxon>
        <taxon>Erwiniaceae</taxon>
        <taxon>Pantoea</taxon>
    </lineage>
</organism>
<dbReference type="OrthoDB" id="9797953at2"/>
<accession>A0A518XDI9</accession>
<feature type="transmembrane region" description="Helical" evidence="1">
    <location>
        <begin position="218"/>
        <end position="240"/>
    </location>
</feature>
<evidence type="ECO:0000256" key="1">
    <source>
        <dbReference type="SAM" id="Phobius"/>
    </source>
</evidence>
<name>A0A518XDI9_9GAMM</name>
<sequence>MSAEPSLADPTVTASARIRLVTMFTGIVTLVVVMGMGRFSLTPQIPLMIADGHLSLSSAGVLAAMNYIGYLAGALHVCRLRQHHARFLKTGLLLTALVTLLSGFTSDFLLQSVYRFLAGVGGAWALILVTSWTQRVLAQQQAPRMSAAVFTGPGVGITLTGILAGAMTLLQVQDDTAWRVYGLVALAGALGVWRALPDTLPAGMPSSSATLSPALKKLLVAYTLAGFGYILPATFLSQMAHSRFAEGGQAALFWPLFGMAAIAGVLLVIAFAARINTRLTLAAVMMVQGAGVATVVLLPTAGGLLLATVVIGLAFLSIMQLSMRLARESAGGHLARTVAVLTCGYASGQLVGPLVSSASVQFFASLQPALWLAAAGLVAGGSVILRTRF</sequence>
<feature type="transmembrane region" description="Helical" evidence="1">
    <location>
        <begin position="304"/>
        <end position="322"/>
    </location>
</feature>
<keyword evidence="1" id="KW-1133">Transmembrane helix</keyword>
<dbReference type="RefSeq" id="WP_145888760.1">
    <property type="nucleotide sequence ID" value="NZ_CP032702.1"/>
</dbReference>
<feature type="transmembrane region" description="Helical" evidence="1">
    <location>
        <begin position="53"/>
        <end position="75"/>
    </location>
</feature>
<feature type="transmembrane region" description="Helical" evidence="1">
    <location>
        <begin position="178"/>
        <end position="197"/>
    </location>
</feature>
<feature type="transmembrane region" description="Helical" evidence="1">
    <location>
        <begin position="252"/>
        <end position="272"/>
    </location>
</feature>
<evidence type="ECO:0000313" key="3">
    <source>
        <dbReference type="Proteomes" id="UP000319411"/>
    </source>
</evidence>
<feature type="transmembrane region" description="Helical" evidence="1">
    <location>
        <begin position="20"/>
        <end position="41"/>
    </location>
</feature>
<dbReference type="PANTHER" id="PTHR23537:SF1">
    <property type="entry name" value="SUGAR TRANSPORTER"/>
    <property type="match status" value="1"/>
</dbReference>
<protein>
    <submittedName>
        <fullName evidence="2">YbfB/YjiJ family MFS transporter</fullName>
    </submittedName>
</protein>
<proteinExistence type="predicted"/>
<dbReference type="Proteomes" id="UP000319411">
    <property type="component" value="Chromosome"/>
</dbReference>
<dbReference type="KEGG" id="pdis:D8B20_10105"/>
<dbReference type="AlphaFoldDB" id="A0A518XDI9"/>